<evidence type="ECO:0000313" key="1">
    <source>
        <dbReference type="EMBL" id="OGL45008.1"/>
    </source>
</evidence>
<sequence>MRTTINIPDSLLEEVISATKGKSRTESVVIAMKEYIRMKRKERLLESSGKIKLDIDLNKIRKKRS</sequence>
<accession>A0A1F7RVC8</accession>
<proteinExistence type="predicted"/>
<protein>
    <recommendedName>
        <fullName evidence="3">Antitoxin</fullName>
    </recommendedName>
</protein>
<evidence type="ECO:0000313" key="2">
    <source>
        <dbReference type="Proteomes" id="UP000178435"/>
    </source>
</evidence>
<dbReference type="EMBL" id="MGDF01000114">
    <property type="protein sequence ID" value="OGL45008.1"/>
    <property type="molecule type" value="Genomic_DNA"/>
</dbReference>
<comment type="caution">
    <text evidence="1">The sequence shown here is derived from an EMBL/GenBank/DDBJ whole genome shotgun (WGS) entry which is preliminary data.</text>
</comment>
<reference evidence="1 2" key="1">
    <citation type="journal article" date="2016" name="Nat. Commun.">
        <title>Thousands of microbial genomes shed light on interconnected biogeochemical processes in an aquifer system.</title>
        <authorList>
            <person name="Anantharaman K."/>
            <person name="Brown C.T."/>
            <person name="Hug L.A."/>
            <person name="Sharon I."/>
            <person name="Castelle C.J."/>
            <person name="Probst A.J."/>
            <person name="Thomas B.C."/>
            <person name="Singh A."/>
            <person name="Wilkins M.J."/>
            <person name="Karaoz U."/>
            <person name="Brodie E.L."/>
            <person name="Williams K.H."/>
            <person name="Hubbard S.S."/>
            <person name="Banfield J.F."/>
        </authorList>
    </citation>
    <scope>NUCLEOTIDE SEQUENCE [LARGE SCALE GENOMIC DNA]</scope>
</reference>
<organism evidence="1 2">
    <name type="scientific">Candidatus Schekmanbacteria bacterium RBG_16_38_11</name>
    <dbReference type="NCBI Taxonomy" id="1817880"/>
    <lineage>
        <taxon>Bacteria</taxon>
        <taxon>Candidatus Schekmaniibacteriota</taxon>
    </lineage>
</organism>
<dbReference type="InterPro" id="IPR019239">
    <property type="entry name" value="VapB_antitoxin"/>
</dbReference>
<gene>
    <name evidence="1" type="ORF">A2149_00055</name>
</gene>
<name>A0A1F7RVC8_9BACT</name>
<evidence type="ECO:0008006" key="3">
    <source>
        <dbReference type="Google" id="ProtNLM"/>
    </source>
</evidence>
<dbReference type="Proteomes" id="UP000178435">
    <property type="component" value="Unassembled WGS sequence"/>
</dbReference>
<dbReference type="AlphaFoldDB" id="A0A1F7RVC8"/>
<dbReference type="Pfam" id="PF09957">
    <property type="entry name" value="VapB_antitoxin"/>
    <property type="match status" value="1"/>
</dbReference>